<dbReference type="PIRSF" id="PIRSF038204">
    <property type="entry name" value="Distrobrevin"/>
    <property type="match status" value="1"/>
</dbReference>
<keyword evidence="15" id="KW-1185">Reference proteome</keyword>
<dbReference type="InterPro" id="IPR050774">
    <property type="entry name" value="KCMF1/Dystrophin"/>
</dbReference>
<comment type="similarity">
    <text evidence="2 8">Belongs to the dystrophin family. Dystrobrevin subfamily.</text>
</comment>
<dbReference type="AlphaFoldDB" id="A0A669DH11"/>
<keyword evidence="7 10" id="KW-0175">Coiled coil</keyword>
<dbReference type="PANTHER" id="PTHR12268:SF22">
    <property type="entry name" value="DYSTROBREVIN BETA"/>
    <property type="match status" value="1"/>
</dbReference>
<keyword evidence="5 9" id="KW-0863">Zinc-finger</keyword>
<comment type="subcellular location">
    <subcellularLocation>
        <location evidence="1 8">Cytoplasm</location>
    </subcellularLocation>
</comment>
<dbReference type="InterPro" id="IPR000433">
    <property type="entry name" value="Znf_ZZ"/>
</dbReference>
<organism evidence="14 15">
    <name type="scientific">Oreochromis niloticus</name>
    <name type="common">Nile tilapia</name>
    <name type="synonym">Tilapia nilotica</name>
    <dbReference type="NCBI Taxonomy" id="8128"/>
    <lineage>
        <taxon>Eukaryota</taxon>
        <taxon>Metazoa</taxon>
        <taxon>Chordata</taxon>
        <taxon>Craniata</taxon>
        <taxon>Vertebrata</taxon>
        <taxon>Euteleostomi</taxon>
        <taxon>Actinopterygii</taxon>
        <taxon>Neopterygii</taxon>
        <taxon>Teleostei</taxon>
        <taxon>Neoteleostei</taxon>
        <taxon>Acanthomorphata</taxon>
        <taxon>Ovalentaria</taxon>
        <taxon>Cichlomorphae</taxon>
        <taxon>Cichliformes</taxon>
        <taxon>Cichlidae</taxon>
        <taxon>African cichlids</taxon>
        <taxon>Pseudocrenilabrinae</taxon>
        <taxon>Oreochromini</taxon>
        <taxon>Oreochromis</taxon>
    </lineage>
</organism>
<evidence type="ECO:0000256" key="6">
    <source>
        <dbReference type="ARBA" id="ARBA00022833"/>
    </source>
</evidence>
<name>A0A669DH11_ORENI</name>
<dbReference type="PROSITE" id="PS50135">
    <property type="entry name" value="ZF_ZZ_2"/>
    <property type="match status" value="1"/>
</dbReference>
<reference evidence="15" key="1">
    <citation type="submission" date="2012-01" db="EMBL/GenBank/DDBJ databases">
        <title>The Genome Sequence of Oreochromis niloticus (Nile Tilapia).</title>
        <authorList>
            <consortium name="Broad Institute Genome Assembly Team"/>
            <consortium name="Broad Institute Sequencing Platform"/>
            <person name="Di Palma F."/>
            <person name="Johnson J."/>
            <person name="Lander E.S."/>
            <person name="Lindblad-Toh K."/>
        </authorList>
    </citation>
    <scope>NUCLEOTIDE SEQUENCE [LARGE SCALE GENOMIC DNA]</scope>
</reference>
<dbReference type="Pfam" id="PF09068">
    <property type="entry name" value="EF-hand_2"/>
    <property type="match status" value="1"/>
</dbReference>
<dbReference type="InterPro" id="IPR015154">
    <property type="entry name" value="EF-hand_dom_typ2"/>
</dbReference>
<evidence type="ECO:0000256" key="9">
    <source>
        <dbReference type="PROSITE-ProRule" id="PRU00228"/>
    </source>
</evidence>
<keyword evidence="6" id="KW-0862">Zinc</keyword>
<dbReference type="GO" id="GO:0005886">
    <property type="term" value="C:plasma membrane"/>
    <property type="evidence" value="ECO:0007669"/>
    <property type="project" value="TreeGrafter"/>
</dbReference>
<dbReference type="Pfam" id="PF09069">
    <property type="entry name" value="EF-hand_3"/>
    <property type="match status" value="1"/>
</dbReference>
<dbReference type="GO" id="GO:0005737">
    <property type="term" value="C:cytoplasm"/>
    <property type="evidence" value="ECO:0007669"/>
    <property type="project" value="UniProtKB-SubCell"/>
</dbReference>
<evidence type="ECO:0000256" key="7">
    <source>
        <dbReference type="ARBA" id="ARBA00023054"/>
    </source>
</evidence>
<feature type="coiled-coil region" evidence="10">
    <location>
        <begin position="413"/>
        <end position="493"/>
    </location>
</feature>
<keyword evidence="4" id="KW-0479">Metal-binding</keyword>
<keyword evidence="3 8" id="KW-0963">Cytoplasm</keyword>
<feature type="region of interest" description="Disordered" evidence="11">
    <location>
        <begin position="503"/>
        <end position="539"/>
    </location>
</feature>
<keyword evidence="12" id="KW-0812">Transmembrane</keyword>
<evidence type="ECO:0000256" key="2">
    <source>
        <dbReference type="ARBA" id="ARBA00009563"/>
    </source>
</evidence>
<evidence type="ECO:0000256" key="8">
    <source>
        <dbReference type="PIRNR" id="PIRNR038204"/>
    </source>
</evidence>
<dbReference type="InterPro" id="IPR043145">
    <property type="entry name" value="Znf_ZZ_sf"/>
</dbReference>
<reference evidence="14" key="3">
    <citation type="submission" date="2025-09" db="UniProtKB">
        <authorList>
            <consortium name="Ensembl"/>
        </authorList>
    </citation>
    <scope>IDENTIFICATION</scope>
</reference>
<sequence>MEEGGQRDRGRRAPATAQAEERRIFLELGEQNFDAICLSTYRTACKLRFIQKRCNLHLIDIYNVIEAVRDAGLNAVELNAGISVTRLENLVSSLFNQLSKRLPTTHTINPQQSTVLLVEFLLAAIECRLTVLSVKAMLATLCGGKLVDKLRYVFSQVSDPNGVLVLSKFDQFLREALKLPTAVYEGPSFGYTQTLARSCFPQQKRVMLNMFLDIVADPPQCLIWLPLMHRLANVEHVYHPVSCSYCRSNGMTGFRYRCLRCRGYQLCQNCFWRGNTSGSHSNKHQMKEHSSWKSPATKIGRALSRTLGCVSSREPPHPVYPEEPERTLNLANIVYDMTSQHSHIYYTKCQKRMNEEHALIAAYVNRLQGSPHFLCFSVDSPSRQDDEHKLIARYTTRLAETEGTGVIPTRSINFDANKQKRELIAQLESKNREILAEIKRLRAEHDAVCQPSPEKGSTNPTLLAELRLLRQRKDELEQRMSSLQESRRELMVQLEGLMKLLKAQAAGSSHSSPSRPSPSAVRSVGAVPSQTHMYPPQDSLAGVGGDVQEAFAQGPRRNLRNDLLVAADSITNTVSSLVKELHSADDSREEEERLLNGKERGTVLFPTIFFYCIYAVLNHLIG</sequence>
<gene>
    <name evidence="14" type="primary">LOC100702539</name>
</gene>
<evidence type="ECO:0000256" key="4">
    <source>
        <dbReference type="ARBA" id="ARBA00022723"/>
    </source>
</evidence>
<dbReference type="Proteomes" id="UP000005207">
    <property type="component" value="Linkage group LG15"/>
</dbReference>
<dbReference type="CDD" id="cd02334">
    <property type="entry name" value="ZZ_dystrophin"/>
    <property type="match status" value="1"/>
</dbReference>
<dbReference type="Gene3D" id="1.10.238.10">
    <property type="entry name" value="EF-hand"/>
    <property type="match status" value="2"/>
</dbReference>
<feature type="domain" description="ZZ-type" evidence="13">
    <location>
        <begin position="238"/>
        <end position="294"/>
    </location>
</feature>
<dbReference type="GO" id="GO:0008270">
    <property type="term" value="F:zinc ion binding"/>
    <property type="evidence" value="ECO:0007669"/>
    <property type="project" value="UniProtKB-KW"/>
</dbReference>
<dbReference type="CDD" id="cd16244">
    <property type="entry name" value="EFh_DTN"/>
    <property type="match status" value="1"/>
</dbReference>
<dbReference type="SMART" id="SM00291">
    <property type="entry name" value="ZnF_ZZ"/>
    <property type="match status" value="1"/>
</dbReference>
<keyword evidence="12" id="KW-0472">Membrane</keyword>
<dbReference type="PROSITE" id="PS01357">
    <property type="entry name" value="ZF_ZZ_1"/>
    <property type="match status" value="1"/>
</dbReference>
<evidence type="ECO:0000256" key="3">
    <source>
        <dbReference type="ARBA" id="ARBA00022490"/>
    </source>
</evidence>
<dbReference type="GO" id="GO:0099536">
    <property type="term" value="P:synaptic signaling"/>
    <property type="evidence" value="ECO:0007669"/>
    <property type="project" value="TreeGrafter"/>
</dbReference>
<keyword evidence="12" id="KW-1133">Transmembrane helix</keyword>
<dbReference type="InterPro" id="IPR015153">
    <property type="entry name" value="EF-hand_dom_typ1"/>
</dbReference>
<dbReference type="InterPro" id="IPR011992">
    <property type="entry name" value="EF-hand-dom_pair"/>
</dbReference>
<feature type="transmembrane region" description="Helical" evidence="12">
    <location>
        <begin position="603"/>
        <end position="621"/>
    </location>
</feature>
<evidence type="ECO:0000259" key="13">
    <source>
        <dbReference type="PROSITE" id="PS50135"/>
    </source>
</evidence>
<reference evidence="14" key="2">
    <citation type="submission" date="2025-08" db="UniProtKB">
        <authorList>
            <consortium name="Ensembl"/>
        </authorList>
    </citation>
    <scope>IDENTIFICATION</scope>
</reference>
<evidence type="ECO:0000256" key="11">
    <source>
        <dbReference type="SAM" id="MobiDB-lite"/>
    </source>
</evidence>
<evidence type="ECO:0000256" key="5">
    <source>
        <dbReference type="ARBA" id="ARBA00022771"/>
    </source>
</evidence>
<dbReference type="GO" id="GO:0045202">
    <property type="term" value="C:synapse"/>
    <property type="evidence" value="ECO:0007669"/>
    <property type="project" value="TreeGrafter"/>
</dbReference>
<dbReference type="Ensembl" id="ENSONIT00000074229.1">
    <property type="protein sequence ID" value="ENSONIP00000058180.1"/>
    <property type="gene ID" value="ENSONIG00000005550.2"/>
</dbReference>
<evidence type="ECO:0000256" key="10">
    <source>
        <dbReference type="SAM" id="Coils"/>
    </source>
</evidence>
<dbReference type="PANTHER" id="PTHR12268">
    <property type="entry name" value="E3 UBIQUITIN-PROTEIN LIGASE KCMF1"/>
    <property type="match status" value="1"/>
</dbReference>
<protein>
    <recommendedName>
        <fullName evidence="8">Dystrobrevin</fullName>
    </recommendedName>
</protein>
<feature type="compositionally biased region" description="Low complexity" evidence="11">
    <location>
        <begin position="505"/>
        <end position="525"/>
    </location>
</feature>
<dbReference type="Gene3D" id="3.30.60.90">
    <property type="match status" value="1"/>
</dbReference>
<evidence type="ECO:0000313" key="15">
    <source>
        <dbReference type="Proteomes" id="UP000005207"/>
    </source>
</evidence>
<evidence type="ECO:0000256" key="1">
    <source>
        <dbReference type="ARBA" id="ARBA00004496"/>
    </source>
</evidence>
<proteinExistence type="inferred from homology"/>
<dbReference type="GeneTree" id="ENSGT00940000153897"/>
<dbReference type="SUPFAM" id="SSF47473">
    <property type="entry name" value="EF-hand"/>
    <property type="match status" value="2"/>
</dbReference>
<dbReference type="Pfam" id="PF00569">
    <property type="entry name" value="ZZ"/>
    <property type="match status" value="1"/>
</dbReference>
<evidence type="ECO:0000313" key="14">
    <source>
        <dbReference type="Ensembl" id="ENSONIP00000058180.1"/>
    </source>
</evidence>
<dbReference type="SUPFAM" id="SSF57850">
    <property type="entry name" value="RING/U-box"/>
    <property type="match status" value="1"/>
</dbReference>
<evidence type="ECO:0000256" key="12">
    <source>
        <dbReference type="SAM" id="Phobius"/>
    </source>
</evidence>
<dbReference type="InterPro" id="IPR017432">
    <property type="entry name" value="Distrobrevin"/>
</dbReference>
<accession>A0A669DH11</accession>